<organism evidence="2 3">
    <name type="scientific">Lampropedia hyalina DSM 16112</name>
    <dbReference type="NCBI Taxonomy" id="1122156"/>
    <lineage>
        <taxon>Bacteria</taxon>
        <taxon>Pseudomonadati</taxon>
        <taxon>Pseudomonadota</taxon>
        <taxon>Betaproteobacteria</taxon>
        <taxon>Burkholderiales</taxon>
        <taxon>Comamonadaceae</taxon>
        <taxon>Lampropedia</taxon>
    </lineage>
</organism>
<evidence type="ECO:0000313" key="2">
    <source>
        <dbReference type="EMBL" id="SHF79173.1"/>
    </source>
</evidence>
<gene>
    <name evidence="2" type="ORF">SAMN02745117_02604</name>
</gene>
<dbReference type="PRINTS" id="PR00111">
    <property type="entry name" value="ABHYDROLASE"/>
</dbReference>
<dbReference type="STRING" id="1122156.SAMN02745117_02604"/>
<dbReference type="OrthoDB" id="2086224at2"/>
<sequence length="244" mass="25891">MPLSVAPSVPIVLVPGLSCSPRLFAAQIPHLWQSGHVTVANTLHGSSMQALAASILRDAPARFALAGLSMGGYIAFEILRQAPERVRGLALLNTSARPDTAEATANRLALMQLAERGKFLLSAAQNYPRSVHPAHANDTALQATVMQMAKDVGVAAFLHQQKAIISRPDSRPDLPRITCPTLVLGGDSDTLTPPELAQEMATSIPNAHLSIVPQCGHLSTLEQPEAVTAILLDWLQQYSGLGHG</sequence>
<keyword evidence="3" id="KW-1185">Reference proteome</keyword>
<dbReference type="Pfam" id="PF12697">
    <property type="entry name" value="Abhydrolase_6"/>
    <property type="match status" value="1"/>
</dbReference>
<dbReference type="InterPro" id="IPR000073">
    <property type="entry name" value="AB_hydrolase_1"/>
</dbReference>
<dbReference type="AlphaFoldDB" id="A0A1M5EIR0"/>
<evidence type="ECO:0000259" key="1">
    <source>
        <dbReference type="Pfam" id="PF12697"/>
    </source>
</evidence>
<dbReference type="InterPro" id="IPR029058">
    <property type="entry name" value="AB_hydrolase_fold"/>
</dbReference>
<dbReference type="RefSeq" id="WP_073357107.1">
    <property type="nucleotide sequence ID" value="NZ_FQUZ01000042.1"/>
</dbReference>
<reference evidence="2 3" key="1">
    <citation type="submission" date="2016-11" db="EMBL/GenBank/DDBJ databases">
        <authorList>
            <person name="Jaros S."/>
            <person name="Januszkiewicz K."/>
            <person name="Wedrychowicz H."/>
        </authorList>
    </citation>
    <scope>NUCLEOTIDE SEQUENCE [LARGE SCALE GENOMIC DNA]</scope>
    <source>
        <strain evidence="2 3">DSM 16112</strain>
    </source>
</reference>
<dbReference type="InterPro" id="IPR050228">
    <property type="entry name" value="Carboxylesterase_BioH"/>
</dbReference>
<accession>A0A1M5EIR0</accession>
<feature type="domain" description="AB hydrolase-1" evidence="1">
    <location>
        <begin position="11"/>
        <end position="228"/>
    </location>
</feature>
<evidence type="ECO:0000313" key="3">
    <source>
        <dbReference type="Proteomes" id="UP000184327"/>
    </source>
</evidence>
<dbReference type="SUPFAM" id="SSF53474">
    <property type="entry name" value="alpha/beta-Hydrolases"/>
    <property type="match status" value="1"/>
</dbReference>
<dbReference type="Proteomes" id="UP000184327">
    <property type="component" value="Unassembled WGS sequence"/>
</dbReference>
<dbReference type="EMBL" id="FQUZ01000042">
    <property type="protein sequence ID" value="SHF79173.1"/>
    <property type="molecule type" value="Genomic_DNA"/>
</dbReference>
<name>A0A1M5EIR0_9BURK</name>
<proteinExistence type="predicted"/>
<dbReference type="Gene3D" id="3.40.50.1820">
    <property type="entry name" value="alpha/beta hydrolase"/>
    <property type="match status" value="1"/>
</dbReference>
<protein>
    <submittedName>
        <fullName evidence="2">Pimeloyl-ACP methyl ester carboxylesterase</fullName>
    </submittedName>
</protein>
<dbReference type="PANTHER" id="PTHR43194">
    <property type="entry name" value="HYDROLASE ALPHA/BETA FOLD FAMILY"/>
    <property type="match status" value="1"/>
</dbReference>
<dbReference type="PANTHER" id="PTHR43194:SF5">
    <property type="entry name" value="PIMELOYL-[ACYL-CARRIER PROTEIN] METHYL ESTER ESTERASE"/>
    <property type="match status" value="1"/>
</dbReference>